<dbReference type="PROSITE" id="PS00108">
    <property type="entry name" value="PROTEIN_KINASE_ST"/>
    <property type="match status" value="1"/>
</dbReference>
<comment type="similarity">
    <text evidence="1">Belongs to the protein kinase superfamily. CMGC Ser/Thr protein kinase family. GSK-3 subfamily.</text>
</comment>
<name>A0ABQ7I1T7_9MICR</name>
<evidence type="ECO:0000313" key="11">
    <source>
        <dbReference type="Proteomes" id="UP001516464"/>
    </source>
</evidence>
<dbReference type="InterPro" id="IPR008271">
    <property type="entry name" value="Ser/Thr_kinase_AS"/>
</dbReference>
<accession>A0ABQ7I1T7</accession>
<proteinExistence type="inferred from homology"/>
<evidence type="ECO:0000259" key="9">
    <source>
        <dbReference type="PROSITE" id="PS50011"/>
    </source>
</evidence>
<organism evidence="10 11">
    <name type="scientific">Astathelohania contejeani</name>
    <dbReference type="NCBI Taxonomy" id="164912"/>
    <lineage>
        <taxon>Eukaryota</taxon>
        <taxon>Fungi</taxon>
        <taxon>Fungi incertae sedis</taxon>
        <taxon>Microsporidia</taxon>
        <taxon>Astathelohaniidae</taxon>
        <taxon>Astathelohania</taxon>
    </lineage>
</organism>
<dbReference type="PANTHER" id="PTHR24057:SF0">
    <property type="entry name" value="PROTEIN KINASE SHAGGY-RELATED"/>
    <property type="match status" value="1"/>
</dbReference>
<evidence type="ECO:0000256" key="1">
    <source>
        <dbReference type="ARBA" id="ARBA00005527"/>
    </source>
</evidence>
<evidence type="ECO:0000256" key="4">
    <source>
        <dbReference type="ARBA" id="ARBA00022741"/>
    </source>
</evidence>
<evidence type="ECO:0000256" key="6">
    <source>
        <dbReference type="ARBA" id="ARBA00022840"/>
    </source>
</evidence>
<dbReference type="PROSITE" id="PS00107">
    <property type="entry name" value="PROTEIN_KINASE_ATP"/>
    <property type="match status" value="1"/>
</dbReference>
<dbReference type="EMBL" id="SBIQ01000014">
    <property type="protein sequence ID" value="KAF7684421.1"/>
    <property type="molecule type" value="Genomic_DNA"/>
</dbReference>
<keyword evidence="11" id="KW-1185">Reference proteome</keyword>
<gene>
    <name evidence="10" type="primary">MRK1</name>
    <name evidence="10" type="ORF">TCON_0387</name>
</gene>
<evidence type="ECO:0000256" key="8">
    <source>
        <dbReference type="RuleBase" id="RU000304"/>
    </source>
</evidence>
<dbReference type="Gene3D" id="3.30.200.20">
    <property type="entry name" value="Phosphorylase Kinase, domain 1"/>
    <property type="match status" value="1"/>
</dbReference>
<dbReference type="GO" id="GO:0016301">
    <property type="term" value="F:kinase activity"/>
    <property type="evidence" value="ECO:0007669"/>
    <property type="project" value="UniProtKB-KW"/>
</dbReference>
<protein>
    <submittedName>
        <fullName evidence="10">Serine/threonine-protein kinase MRK1 like protein</fullName>
    </submittedName>
</protein>
<feature type="domain" description="Protein kinase" evidence="9">
    <location>
        <begin position="40"/>
        <end position="315"/>
    </location>
</feature>
<dbReference type="InterPro" id="IPR017441">
    <property type="entry name" value="Protein_kinase_ATP_BS"/>
</dbReference>
<keyword evidence="3" id="KW-0808">Transferase</keyword>
<evidence type="ECO:0000256" key="3">
    <source>
        <dbReference type="ARBA" id="ARBA00022679"/>
    </source>
</evidence>
<sequence length="315" mass="36485">MSSLSHQKLNESISRIKKSFDKPHSFKVITRDNYSKWLTFNYHSIIGKGSFGVVSKIRTEDGIDYALKEVYQDARYYNRELEMLLHLEHPNLIKMAYYYITEETSEGRYQNLILEYFPQSMEDIIYDTAILPEKEILIYYNQALLALEYLHTRGICHRDIKPANILIKGSTLKICDFGSAKKLVEGTTNITYICSRYYRAPENLLGLSNYTTKIDIWALGCVFYELSHKKVLFKGESMAEQLSLILGVLNVTRKDLNVMKCTKEINQSAPGIVKYISDKIKDKLLIELISKSLVFNPTKRSTTKELLLKINKENE</sequence>
<feature type="binding site" evidence="7">
    <location>
        <position position="68"/>
    </location>
    <ligand>
        <name>ATP</name>
        <dbReference type="ChEBI" id="CHEBI:30616"/>
    </ligand>
</feature>
<dbReference type="SUPFAM" id="SSF56112">
    <property type="entry name" value="Protein kinase-like (PK-like)"/>
    <property type="match status" value="1"/>
</dbReference>
<keyword evidence="5 10" id="KW-0418">Kinase</keyword>
<keyword evidence="4 7" id="KW-0547">Nucleotide-binding</keyword>
<dbReference type="Gene3D" id="1.10.510.10">
    <property type="entry name" value="Transferase(Phosphotransferase) domain 1"/>
    <property type="match status" value="1"/>
</dbReference>
<evidence type="ECO:0000313" key="10">
    <source>
        <dbReference type="EMBL" id="KAF7684421.1"/>
    </source>
</evidence>
<dbReference type="InterPro" id="IPR050591">
    <property type="entry name" value="GSK-3"/>
</dbReference>
<comment type="caution">
    <text evidence="10">The sequence shown here is derived from an EMBL/GenBank/DDBJ whole genome shotgun (WGS) entry which is preliminary data.</text>
</comment>
<dbReference type="PANTHER" id="PTHR24057">
    <property type="entry name" value="GLYCOGEN SYNTHASE KINASE-3 ALPHA"/>
    <property type="match status" value="1"/>
</dbReference>
<dbReference type="InterPro" id="IPR000719">
    <property type="entry name" value="Prot_kinase_dom"/>
</dbReference>
<reference evidence="10 11" key="1">
    <citation type="submission" date="2019-01" db="EMBL/GenBank/DDBJ databases">
        <title>Genomes sequencing and comparative genomics of infectious freshwater microsporidia, Cucumispora dikerogammari and Thelohania contejeani.</title>
        <authorList>
            <person name="Cormier A."/>
            <person name="Giraud I."/>
            <person name="Wattier R."/>
            <person name="Teixeira M."/>
            <person name="Grandjean F."/>
            <person name="Rigaud T."/>
            <person name="Cordaux R."/>
        </authorList>
    </citation>
    <scope>NUCLEOTIDE SEQUENCE [LARGE SCALE GENOMIC DNA]</scope>
    <source>
        <strain evidence="10">T1</strain>
        <tissue evidence="10">Spores</tissue>
    </source>
</reference>
<dbReference type="Pfam" id="PF00069">
    <property type="entry name" value="Pkinase"/>
    <property type="match status" value="1"/>
</dbReference>
<keyword evidence="6 7" id="KW-0067">ATP-binding</keyword>
<keyword evidence="2 8" id="KW-0723">Serine/threonine-protein kinase</keyword>
<dbReference type="InterPro" id="IPR011009">
    <property type="entry name" value="Kinase-like_dom_sf"/>
</dbReference>
<dbReference type="PROSITE" id="PS50011">
    <property type="entry name" value="PROTEIN_KINASE_DOM"/>
    <property type="match status" value="1"/>
</dbReference>
<dbReference type="Proteomes" id="UP001516464">
    <property type="component" value="Unassembled WGS sequence"/>
</dbReference>
<dbReference type="SMART" id="SM00220">
    <property type="entry name" value="S_TKc"/>
    <property type="match status" value="1"/>
</dbReference>
<evidence type="ECO:0000256" key="2">
    <source>
        <dbReference type="ARBA" id="ARBA00022527"/>
    </source>
</evidence>
<evidence type="ECO:0000256" key="7">
    <source>
        <dbReference type="PROSITE-ProRule" id="PRU10141"/>
    </source>
</evidence>
<evidence type="ECO:0000256" key="5">
    <source>
        <dbReference type="ARBA" id="ARBA00022777"/>
    </source>
</evidence>